<reference evidence="1 2" key="1">
    <citation type="journal article" date="2022" name="Nat. Ecol. Evol.">
        <title>A masculinizing supergene underlies an exaggerated male reproductive morph in a spider.</title>
        <authorList>
            <person name="Hendrickx F."/>
            <person name="De Corte Z."/>
            <person name="Sonet G."/>
            <person name="Van Belleghem S.M."/>
            <person name="Kostlbacher S."/>
            <person name="Vangestel C."/>
        </authorList>
    </citation>
    <scope>NUCLEOTIDE SEQUENCE [LARGE SCALE GENOMIC DNA]</scope>
    <source>
        <strain evidence="1">W744_W776</strain>
    </source>
</reference>
<dbReference type="AlphaFoldDB" id="A0AAV6TTJ7"/>
<proteinExistence type="predicted"/>
<dbReference type="EMBL" id="JAFNEN010001097">
    <property type="protein sequence ID" value="KAG8174989.1"/>
    <property type="molecule type" value="Genomic_DNA"/>
</dbReference>
<name>A0AAV6TTJ7_9ARAC</name>
<dbReference type="Proteomes" id="UP000827092">
    <property type="component" value="Unassembled WGS sequence"/>
</dbReference>
<accession>A0AAV6TTJ7</accession>
<organism evidence="1 2">
    <name type="scientific">Oedothorax gibbosus</name>
    <dbReference type="NCBI Taxonomy" id="931172"/>
    <lineage>
        <taxon>Eukaryota</taxon>
        <taxon>Metazoa</taxon>
        <taxon>Ecdysozoa</taxon>
        <taxon>Arthropoda</taxon>
        <taxon>Chelicerata</taxon>
        <taxon>Arachnida</taxon>
        <taxon>Araneae</taxon>
        <taxon>Araneomorphae</taxon>
        <taxon>Entelegynae</taxon>
        <taxon>Araneoidea</taxon>
        <taxon>Linyphiidae</taxon>
        <taxon>Erigoninae</taxon>
        <taxon>Oedothorax</taxon>
    </lineage>
</organism>
<protein>
    <submittedName>
        <fullName evidence="1">Uncharacterized protein</fullName>
    </submittedName>
</protein>
<keyword evidence="2" id="KW-1185">Reference proteome</keyword>
<comment type="caution">
    <text evidence="1">The sequence shown here is derived from an EMBL/GenBank/DDBJ whole genome shotgun (WGS) entry which is preliminary data.</text>
</comment>
<evidence type="ECO:0000313" key="1">
    <source>
        <dbReference type="EMBL" id="KAG8174989.1"/>
    </source>
</evidence>
<sequence>MENLKEVVTSSLETFKTDIREINTTSSPTSPSFADVVATGGGRDNVSIFVDLPKEGEESRDFMGFKSALGVLLSNDSVKCSGIYETKKGVKFTAPSINDANRIKESICNSESLSSLRVNIISKEPQSLLLNLPVSAMKKPLSNN</sequence>
<gene>
    <name evidence="1" type="ORF">JTE90_027065</name>
</gene>
<evidence type="ECO:0000313" key="2">
    <source>
        <dbReference type="Proteomes" id="UP000827092"/>
    </source>
</evidence>